<dbReference type="EMBL" id="KZ805473">
    <property type="protein sequence ID" value="PVH96130.1"/>
    <property type="molecule type" value="Genomic_DNA"/>
</dbReference>
<dbReference type="GO" id="GO:0000981">
    <property type="term" value="F:DNA-binding transcription factor activity, RNA polymerase II-specific"/>
    <property type="evidence" value="ECO:0007669"/>
    <property type="project" value="InterPro"/>
</dbReference>
<dbReference type="PANTHER" id="PTHR47840">
    <property type="entry name" value="ZN(II)2CYS6 TRANSCRIPTION FACTOR (EUROFUNG)-RELATED"/>
    <property type="match status" value="1"/>
</dbReference>
<dbReference type="AlphaFoldDB" id="A0A2V1DDE8"/>
<gene>
    <name evidence="3" type="ORF">DM02DRAFT_535904</name>
</gene>
<dbReference type="STRING" id="97972.A0A2V1DDE8"/>
<dbReference type="InterPro" id="IPR001138">
    <property type="entry name" value="Zn2Cys6_DnaBD"/>
</dbReference>
<evidence type="ECO:0000313" key="3">
    <source>
        <dbReference type="EMBL" id="PVH96130.1"/>
    </source>
</evidence>
<dbReference type="InterPro" id="IPR036864">
    <property type="entry name" value="Zn2-C6_fun-type_DNA-bd_sf"/>
</dbReference>
<reference evidence="3 4" key="1">
    <citation type="journal article" date="2018" name="Sci. Rep.">
        <title>Comparative genomics provides insights into the lifestyle and reveals functional heterogeneity of dark septate endophytic fungi.</title>
        <authorList>
            <person name="Knapp D.G."/>
            <person name="Nemeth J.B."/>
            <person name="Barry K."/>
            <person name="Hainaut M."/>
            <person name="Henrissat B."/>
            <person name="Johnson J."/>
            <person name="Kuo A."/>
            <person name="Lim J.H.P."/>
            <person name="Lipzen A."/>
            <person name="Nolan M."/>
            <person name="Ohm R.A."/>
            <person name="Tamas L."/>
            <person name="Grigoriev I.V."/>
            <person name="Spatafora J.W."/>
            <person name="Nagy L.G."/>
            <person name="Kovacs G.M."/>
        </authorList>
    </citation>
    <scope>NUCLEOTIDE SEQUENCE [LARGE SCALE GENOMIC DNA]</scope>
    <source>
        <strain evidence="3 4">DSE2036</strain>
    </source>
</reference>
<feature type="region of interest" description="Disordered" evidence="2">
    <location>
        <begin position="71"/>
        <end position="114"/>
    </location>
</feature>
<dbReference type="PANTHER" id="PTHR47840:SF3">
    <property type="entry name" value="ZN(II)2CYS6 TRANSCRIPTION FACTOR (EUROFUNG)"/>
    <property type="match status" value="1"/>
</dbReference>
<feature type="non-terminal residue" evidence="3">
    <location>
        <position position="1"/>
    </location>
</feature>
<protein>
    <recommendedName>
        <fullName evidence="5">Transcription factor domain-containing protein</fullName>
    </recommendedName>
</protein>
<accession>A0A2V1DDE8</accession>
<dbReference type="OrthoDB" id="5392779at2759"/>
<name>A0A2V1DDE8_9PLEO</name>
<evidence type="ECO:0008006" key="5">
    <source>
        <dbReference type="Google" id="ProtNLM"/>
    </source>
</evidence>
<feature type="compositionally biased region" description="Acidic residues" evidence="2">
    <location>
        <begin position="97"/>
        <end position="106"/>
    </location>
</feature>
<proteinExistence type="predicted"/>
<keyword evidence="1" id="KW-0539">Nucleus</keyword>
<evidence type="ECO:0000256" key="2">
    <source>
        <dbReference type="SAM" id="MobiDB-lite"/>
    </source>
</evidence>
<dbReference type="CDD" id="cd12148">
    <property type="entry name" value="fungal_TF_MHR"/>
    <property type="match status" value="1"/>
</dbReference>
<evidence type="ECO:0000256" key="1">
    <source>
        <dbReference type="ARBA" id="ARBA00023242"/>
    </source>
</evidence>
<evidence type="ECO:0000313" key="4">
    <source>
        <dbReference type="Proteomes" id="UP000244855"/>
    </source>
</evidence>
<sequence>RRRKIRCTWPSEASHKCSYCEGKGLLCEAQTVRTPGPDVVRVTTRARLVSLERNQASIWTAIRELQAQNRIARADPSQTPHQERSSRPSSGLHFNTEDDMDDDTDKTDDLSPGPTHLLQLFNNNLLNSDSHEIAQVTPTPFKHTANPQKAQACAALRALMPSHADMTAIATFASSMLPLYASLLPMFNINTSPEAMVALHGELQHRDDPVALSTFLMYIALTVRYAPTSTTFPTSESMKNLSTFVKNVSNTVEKFVIADDAVAGTIEGIEAALLFLRLQLGRVRVTKMWLQLRRVIALAELLGLPRAAAGLASLEATESTNSSPQISHLKQRAQAWESICALDRITSMLSSLPLATANYPLPERPLLDSTGKVNAQAYLYSLAGIASQVHDLEGIKSSQRSQSDLFNAVMRTDHELRSLASSPRKEWWDMRSPTDFDVDLVIQYWHKYFTVRTHLQLALAYDGENEQFAFNYITCLNASQELATRYLSLRPTTPTGFFANWVIDMQVFTGVVFLQLASYRVTQRPGLEANPHGFDVSGAFDLIDQVVKTLESSTGRAGGDFAQQAATVIRSLHTLLQRSQLPEPQRISLSLPLIGTIQISRRSPSPLQTATATQVQPQSSGNETFFLNTSAEMMVQSTPQMSEGMDLMDSFSYSMEFPESYPFPADDSFSAWMQ</sequence>
<dbReference type="Proteomes" id="UP000244855">
    <property type="component" value="Unassembled WGS sequence"/>
</dbReference>
<dbReference type="CDD" id="cd00067">
    <property type="entry name" value="GAL4"/>
    <property type="match status" value="1"/>
</dbReference>
<keyword evidence="4" id="KW-1185">Reference proteome</keyword>
<dbReference type="Gene3D" id="4.10.240.10">
    <property type="entry name" value="Zn(2)-C6 fungal-type DNA-binding domain"/>
    <property type="match status" value="1"/>
</dbReference>
<organism evidence="3 4">
    <name type="scientific">Periconia macrospinosa</name>
    <dbReference type="NCBI Taxonomy" id="97972"/>
    <lineage>
        <taxon>Eukaryota</taxon>
        <taxon>Fungi</taxon>
        <taxon>Dikarya</taxon>
        <taxon>Ascomycota</taxon>
        <taxon>Pezizomycotina</taxon>
        <taxon>Dothideomycetes</taxon>
        <taxon>Pleosporomycetidae</taxon>
        <taxon>Pleosporales</taxon>
        <taxon>Massarineae</taxon>
        <taxon>Periconiaceae</taxon>
        <taxon>Periconia</taxon>
    </lineage>
</organism>
<dbReference type="GO" id="GO:0008270">
    <property type="term" value="F:zinc ion binding"/>
    <property type="evidence" value="ECO:0007669"/>
    <property type="project" value="InterPro"/>
</dbReference>